<keyword evidence="2" id="KW-1185">Reference proteome</keyword>
<dbReference type="Proteomes" id="UP001151699">
    <property type="component" value="Chromosome A"/>
</dbReference>
<gene>
    <name evidence="1" type="ORF">Bhyg_04377</name>
</gene>
<proteinExistence type="predicted"/>
<evidence type="ECO:0000313" key="1">
    <source>
        <dbReference type="EMBL" id="KAJ6649144.1"/>
    </source>
</evidence>
<comment type="caution">
    <text evidence="1">The sequence shown here is derived from an EMBL/GenBank/DDBJ whole genome shotgun (WGS) entry which is preliminary data.</text>
</comment>
<organism evidence="1 2">
    <name type="scientific">Pseudolycoriella hygida</name>
    <dbReference type="NCBI Taxonomy" id="35572"/>
    <lineage>
        <taxon>Eukaryota</taxon>
        <taxon>Metazoa</taxon>
        <taxon>Ecdysozoa</taxon>
        <taxon>Arthropoda</taxon>
        <taxon>Hexapoda</taxon>
        <taxon>Insecta</taxon>
        <taxon>Pterygota</taxon>
        <taxon>Neoptera</taxon>
        <taxon>Endopterygota</taxon>
        <taxon>Diptera</taxon>
        <taxon>Nematocera</taxon>
        <taxon>Sciaroidea</taxon>
        <taxon>Sciaridae</taxon>
        <taxon>Pseudolycoriella</taxon>
    </lineage>
</organism>
<protein>
    <submittedName>
        <fullName evidence="1">Uncharacterized protein</fullName>
    </submittedName>
</protein>
<reference evidence="1" key="1">
    <citation type="submission" date="2022-07" db="EMBL/GenBank/DDBJ databases">
        <authorList>
            <person name="Trinca V."/>
            <person name="Uliana J.V.C."/>
            <person name="Torres T.T."/>
            <person name="Ward R.J."/>
            <person name="Monesi N."/>
        </authorList>
    </citation>
    <scope>NUCLEOTIDE SEQUENCE</scope>
    <source>
        <strain evidence="1">HSMRA1968</strain>
        <tissue evidence="1">Whole embryos</tissue>
    </source>
</reference>
<name>A0A9Q0NGM5_9DIPT</name>
<accession>A0A9Q0NGM5</accession>
<dbReference type="EMBL" id="WJQU01000001">
    <property type="protein sequence ID" value="KAJ6649144.1"/>
    <property type="molecule type" value="Genomic_DNA"/>
</dbReference>
<sequence length="17" mass="2056">MEKNIKGTFLRHRNPKS</sequence>
<dbReference type="AlphaFoldDB" id="A0A9Q0NGM5"/>
<evidence type="ECO:0000313" key="2">
    <source>
        <dbReference type="Proteomes" id="UP001151699"/>
    </source>
</evidence>